<dbReference type="AlphaFoldDB" id="A0A1F8H2C0"/>
<gene>
    <name evidence="2" type="ORF">A3I96_01185</name>
</gene>
<dbReference type="NCBIfam" id="NF033474">
    <property type="entry name" value="DivGenRetAVD"/>
    <property type="match status" value="1"/>
</dbReference>
<reference evidence="2 3" key="1">
    <citation type="journal article" date="2016" name="Nat. Commun.">
        <title>Thousands of microbial genomes shed light on interconnected biogeochemical processes in an aquifer system.</title>
        <authorList>
            <person name="Anantharaman K."/>
            <person name="Brown C.T."/>
            <person name="Hug L.A."/>
            <person name="Sharon I."/>
            <person name="Castelle C.J."/>
            <person name="Probst A.J."/>
            <person name="Thomas B.C."/>
            <person name="Singh A."/>
            <person name="Wilkins M.J."/>
            <person name="Karaoz U."/>
            <person name="Brodie E.L."/>
            <person name="Williams K.H."/>
            <person name="Hubbard S.S."/>
            <person name="Banfield J.F."/>
        </authorList>
    </citation>
    <scope>NUCLEOTIDE SEQUENCE [LARGE SCALE GENOMIC DNA]</scope>
</reference>
<dbReference type="InterPro" id="IPR036583">
    <property type="entry name" value="23S_rRNA_IVS_sf"/>
</dbReference>
<dbReference type="Gene3D" id="1.20.1440.60">
    <property type="entry name" value="23S rRNA-intervening sequence"/>
    <property type="match status" value="1"/>
</dbReference>
<accession>A0A1F8H2C0</accession>
<evidence type="ECO:0000313" key="2">
    <source>
        <dbReference type="EMBL" id="OGN31430.1"/>
    </source>
</evidence>
<dbReference type="EMBL" id="MGKT01000002">
    <property type="protein sequence ID" value="OGN31430.1"/>
    <property type="molecule type" value="Genomic_DNA"/>
</dbReference>
<dbReference type="Proteomes" id="UP000177111">
    <property type="component" value="Unassembled WGS sequence"/>
</dbReference>
<dbReference type="SUPFAM" id="SSF158446">
    <property type="entry name" value="IVS-encoded protein-like"/>
    <property type="match status" value="1"/>
</dbReference>
<dbReference type="CDD" id="cd16376">
    <property type="entry name" value="Avd_like"/>
    <property type="match status" value="1"/>
</dbReference>
<comment type="caution">
    <text evidence="2">The sequence shown here is derived from an EMBL/GenBank/DDBJ whole genome shotgun (WGS) entry which is preliminary data.</text>
</comment>
<name>A0A1F8H2C0_9BACT</name>
<organism evidence="2 3">
    <name type="scientific">Candidatus Yanofskybacteria bacterium RIFCSPLOWO2_02_FULL_44_18</name>
    <dbReference type="NCBI Taxonomy" id="1802705"/>
    <lineage>
        <taxon>Bacteria</taxon>
        <taxon>Candidatus Yanofskyibacteriota</taxon>
    </lineage>
</organism>
<dbReference type="Pfam" id="PF22296">
    <property type="entry name" value="bAvd"/>
    <property type="match status" value="1"/>
</dbReference>
<feature type="domain" description="bAvd-like" evidence="1">
    <location>
        <begin position="17"/>
        <end position="120"/>
    </location>
</feature>
<dbReference type="InterPro" id="IPR055360">
    <property type="entry name" value="bAvd"/>
</dbReference>
<protein>
    <recommendedName>
        <fullName evidence="1">bAvd-like domain-containing protein</fullName>
    </recommendedName>
</protein>
<evidence type="ECO:0000313" key="3">
    <source>
        <dbReference type="Proteomes" id="UP000177111"/>
    </source>
</evidence>
<proteinExistence type="predicted"/>
<evidence type="ECO:0000259" key="1">
    <source>
        <dbReference type="Pfam" id="PF22296"/>
    </source>
</evidence>
<sequence length="126" mass="14770">MNNHKNTGQFNLETPIFKKTYDFLKEFYIFQLDFPKKDRYSLGQRCETYLLGVLEGIMLASQTSKDRKYLILQQASGKLDMLKVFVRLAGDIKILSDSRYIKCQNQIQEIGKMLGGWMKSTHEDQF</sequence>